<sequence length="156" mass="17013">METRYGTPPYAICCVEWTTPHTRARATAVPTWHSTSAAPLEQTLTNQKVWPTSSLSGTRTLASPSPQRLIDILRPRGVLPPRSSYATRPNPAIRIHHPDSMIERLVLPPSRSFSPPPSSSSHVITFPVPLHHAFAAACTLSALKTTPSTPPTAEHE</sequence>
<evidence type="ECO:0000313" key="1">
    <source>
        <dbReference type="EMBL" id="KJA19266.1"/>
    </source>
</evidence>
<dbReference type="Proteomes" id="UP000054270">
    <property type="component" value="Unassembled WGS sequence"/>
</dbReference>
<proteinExistence type="predicted"/>
<accession>A0A0D2NRD5</accession>
<keyword evidence="2" id="KW-1185">Reference proteome</keyword>
<organism evidence="1 2">
    <name type="scientific">Hypholoma sublateritium (strain FD-334 SS-4)</name>
    <dbReference type="NCBI Taxonomy" id="945553"/>
    <lineage>
        <taxon>Eukaryota</taxon>
        <taxon>Fungi</taxon>
        <taxon>Dikarya</taxon>
        <taxon>Basidiomycota</taxon>
        <taxon>Agaricomycotina</taxon>
        <taxon>Agaricomycetes</taxon>
        <taxon>Agaricomycetidae</taxon>
        <taxon>Agaricales</taxon>
        <taxon>Agaricineae</taxon>
        <taxon>Strophariaceae</taxon>
        <taxon>Hypholoma</taxon>
    </lineage>
</organism>
<evidence type="ECO:0000313" key="2">
    <source>
        <dbReference type="Proteomes" id="UP000054270"/>
    </source>
</evidence>
<protein>
    <submittedName>
        <fullName evidence="1">Uncharacterized protein</fullName>
    </submittedName>
</protein>
<reference evidence="2" key="1">
    <citation type="submission" date="2014-04" db="EMBL/GenBank/DDBJ databases">
        <title>Evolutionary Origins and Diversification of the Mycorrhizal Mutualists.</title>
        <authorList>
            <consortium name="DOE Joint Genome Institute"/>
            <consortium name="Mycorrhizal Genomics Consortium"/>
            <person name="Kohler A."/>
            <person name="Kuo A."/>
            <person name="Nagy L.G."/>
            <person name="Floudas D."/>
            <person name="Copeland A."/>
            <person name="Barry K.W."/>
            <person name="Cichocki N."/>
            <person name="Veneault-Fourrey C."/>
            <person name="LaButti K."/>
            <person name="Lindquist E.A."/>
            <person name="Lipzen A."/>
            <person name="Lundell T."/>
            <person name="Morin E."/>
            <person name="Murat C."/>
            <person name="Riley R."/>
            <person name="Ohm R."/>
            <person name="Sun H."/>
            <person name="Tunlid A."/>
            <person name="Henrissat B."/>
            <person name="Grigoriev I.V."/>
            <person name="Hibbett D.S."/>
            <person name="Martin F."/>
        </authorList>
    </citation>
    <scope>NUCLEOTIDE SEQUENCE [LARGE SCALE GENOMIC DNA]</scope>
    <source>
        <strain evidence="2">FD-334 SS-4</strain>
    </source>
</reference>
<gene>
    <name evidence="1" type="ORF">HYPSUDRAFT_894384</name>
</gene>
<dbReference type="EMBL" id="KN817579">
    <property type="protein sequence ID" value="KJA19266.1"/>
    <property type="molecule type" value="Genomic_DNA"/>
</dbReference>
<name>A0A0D2NRD5_HYPSF</name>
<dbReference type="AlphaFoldDB" id="A0A0D2NRD5"/>